<keyword evidence="2" id="KW-1185">Reference proteome</keyword>
<evidence type="ECO:0000313" key="1">
    <source>
        <dbReference type="EMBL" id="CDG81225.1"/>
    </source>
</evidence>
<reference evidence="1 2" key="1">
    <citation type="journal article" date="2015" name="Genome Announc.">
        <title>Genome Sequence of Mushroom Soft-Rot Pathogen Janthinobacterium agaricidamnosum.</title>
        <authorList>
            <person name="Graupner K."/>
            <person name="Lackner G."/>
            <person name="Hertweck C."/>
        </authorList>
    </citation>
    <scope>NUCLEOTIDE SEQUENCE [LARGE SCALE GENOMIC DNA]</scope>
    <source>
        <strain evidence="2">NBRC 102515 / DSM 9628</strain>
    </source>
</reference>
<dbReference type="AlphaFoldDB" id="W0V0T3"/>
<dbReference type="KEGG" id="jag:GJA_565"/>
<evidence type="ECO:0000313" key="2">
    <source>
        <dbReference type="Proteomes" id="UP000027604"/>
    </source>
</evidence>
<dbReference type="HOGENOM" id="CLU_1693632_0_0_4"/>
<dbReference type="eggNOG" id="ENOG502ZDC5">
    <property type="taxonomic scope" value="Bacteria"/>
</dbReference>
<evidence type="ECO:0008006" key="3">
    <source>
        <dbReference type="Google" id="ProtNLM"/>
    </source>
</evidence>
<name>W0V0T3_9BURK</name>
<accession>W0V0T3</accession>
<dbReference type="EMBL" id="HG322949">
    <property type="protein sequence ID" value="CDG81225.1"/>
    <property type="molecule type" value="Genomic_DNA"/>
</dbReference>
<organism evidence="1 2">
    <name type="scientific">Janthinobacterium agaricidamnosum NBRC 102515 = DSM 9628</name>
    <dbReference type="NCBI Taxonomy" id="1349767"/>
    <lineage>
        <taxon>Bacteria</taxon>
        <taxon>Pseudomonadati</taxon>
        <taxon>Pseudomonadota</taxon>
        <taxon>Betaproteobacteria</taxon>
        <taxon>Burkholderiales</taxon>
        <taxon>Oxalobacteraceae</taxon>
        <taxon>Janthinobacterium</taxon>
    </lineage>
</organism>
<dbReference type="STRING" id="1349767.GJA_565"/>
<dbReference type="OrthoDB" id="8702168at2"/>
<sequence>MVYLFILLVAAIAYILVRNKMRATARHPLPVTVRKYVPDLPPTAPAFHWSDDGRYASEVENESAYQDTIRQLAGEHGEKNADTRHLAILLPDDHNPYQDKAVAVFINTRLVGYLAHSDALRLRRKLGRKDIVGQPTSCDAAIRGGGAWNGKRLSYAVWLDLQPFD</sequence>
<gene>
    <name evidence="1" type="ORF">GJA_565</name>
</gene>
<dbReference type="RefSeq" id="WP_038488519.1">
    <property type="nucleotide sequence ID" value="NZ_BCTH01000124.1"/>
</dbReference>
<proteinExistence type="predicted"/>
<dbReference type="Proteomes" id="UP000027604">
    <property type="component" value="Chromosome I"/>
</dbReference>
<protein>
    <recommendedName>
        <fullName evidence="3">HIRAN domain-containing protein</fullName>
    </recommendedName>
</protein>
<dbReference type="PATRIC" id="fig|1349767.4.peg.2277"/>